<dbReference type="Pfam" id="PF00400">
    <property type="entry name" value="WD40"/>
    <property type="match status" value="4"/>
</dbReference>
<evidence type="ECO:0000313" key="7">
    <source>
        <dbReference type="Proteomes" id="UP000276133"/>
    </source>
</evidence>
<evidence type="ECO:0000256" key="4">
    <source>
        <dbReference type="SAM" id="Coils"/>
    </source>
</evidence>
<dbReference type="PANTHER" id="PTHR32215:SF0">
    <property type="entry name" value="CILIA- AND FLAGELLA-ASSOCIATED PROTEIN 57"/>
    <property type="match status" value="1"/>
</dbReference>
<feature type="coiled-coil region" evidence="4">
    <location>
        <begin position="706"/>
        <end position="1068"/>
    </location>
</feature>
<dbReference type="InterPro" id="IPR019775">
    <property type="entry name" value="WD40_repeat_CS"/>
</dbReference>
<gene>
    <name evidence="6" type="ORF">BpHYR1_024001</name>
</gene>
<evidence type="ECO:0000256" key="1">
    <source>
        <dbReference type="ARBA" id="ARBA00022574"/>
    </source>
</evidence>
<keyword evidence="7" id="KW-1185">Reference proteome</keyword>
<organism evidence="6 7">
    <name type="scientific">Brachionus plicatilis</name>
    <name type="common">Marine rotifer</name>
    <name type="synonym">Brachionus muelleri</name>
    <dbReference type="NCBI Taxonomy" id="10195"/>
    <lineage>
        <taxon>Eukaryota</taxon>
        <taxon>Metazoa</taxon>
        <taxon>Spiralia</taxon>
        <taxon>Gnathifera</taxon>
        <taxon>Rotifera</taxon>
        <taxon>Eurotatoria</taxon>
        <taxon>Monogononta</taxon>
        <taxon>Pseudotrocha</taxon>
        <taxon>Ploima</taxon>
        <taxon>Brachionidae</taxon>
        <taxon>Brachionus</taxon>
    </lineage>
</organism>
<evidence type="ECO:0000256" key="3">
    <source>
        <dbReference type="PROSITE-ProRule" id="PRU00221"/>
    </source>
</evidence>
<dbReference type="SUPFAM" id="SSF50978">
    <property type="entry name" value="WD40 repeat-like"/>
    <property type="match status" value="1"/>
</dbReference>
<sequence>KQLNYHYWGTCSIMSIGIAQIKQVIGLRGQITNCIFYQDEQTIVYPAGSNIIVYNIDQKIQKFIPNADNSVLTTMCVSQNKRYIAVAEKIANKPLITIYDLHTLRKRKTLTINETNSSEIVSIAFSPDSKHLITQTGSPDWTLYYWSWEKSKIMAFAKVTANSQTNATVTQISFNPQDNSQICAVGNSILKMYRYADGILKNIASLKQESHNFVSHTWLNEEKLIAGNDRAELFLVQNCEILMEYKLYDIKEREVVVSPGNTSNEEPKQTIVSDNHSVNSIIHYSKGFIASCGHGRAFLYEKNDDKEFYKKIRELKIPSDQASNDPTKTEEQVILSMCISPSEETLLVVTDWQQIYQLIFSNIDIGKSEHAEFKYMRHSNHHGLVTGVDVCIRKPIIATCSSDKSVRIWNFESGDLEIYREFSEEAYSIALHPSGLYVLVGFSDKLRLMNILIDDIKQFKEFTIRGCKECAFSNGGHLFAAVHGNVIQIYSTTTFENISNLKGHNGKVKQILWNYDDTKLISCGMDGAVYEWDTITGKRTGEYVLKNCSYTSVGISQDAKNIYAVGSDRKLKEISDSQVFFVVNLFNRTFFELFLILREIDVEEEDVIPMTVALSRSGRMLFVGTNKGALRSYKFPLTKPTEYQEHIGHTKSITRMKVSWNDEYAITSSEDGTIILWKIQDKEGRGAKRDKEIGWAEEILITKSDLEEKNQLMNDLRNRVNELKTENEYQMRLKEMSNADKIKELTEKFIQEMESLKTKNQVLKAEKERSDTKHEQETANIYEKHNKELQDLESTNNQKLMMEYDKFQDLQTKTQKIQEDYERQLTEMEQSKEKAINEMQEHYENVIHKLNIQIEKFKEEINQQSKEYEETKRQIEEDCDTEIIDIKTKYEKRLKEQIEVNEKNLSEAKNYKNKNSKLVLDVEEYKKKIEGLNESLQKANNMINSLKKDIESSKKEIQERDDTIQDKEKRIYDLKKKNQELEKFKFVLDYKIKEQKKMVEPREMEIKDLKEEKTKMESELERFNKQNNQLDLINKEKDAKLGALQKELKDERNKKRKAELELKQIKTDIHNCVGYIQEPKSLKETIKNIFEKHVHDDVTEAANIDQDIQKEYARQRDHLEKTVNSLKHKLLKDSEIHKTDNIRIMQENVTLIKEVNDLRRELKISRSRNQDLETALGISRKNAVSTTDAIVQALHVHQGNHLIEEKQKELERIIEHQKQEIKRLRGIIEDLENRASRPTSSSQLPPMPMPVK</sequence>
<evidence type="ECO:0000313" key="6">
    <source>
        <dbReference type="EMBL" id="RNA35557.1"/>
    </source>
</evidence>
<dbReference type="InterPro" id="IPR001680">
    <property type="entry name" value="WD40_rpt"/>
</dbReference>
<accession>A0A3M7SIW2</accession>
<dbReference type="EMBL" id="REGN01001311">
    <property type="protein sequence ID" value="RNA35557.1"/>
    <property type="molecule type" value="Genomic_DNA"/>
</dbReference>
<dbReference type="OrthoDB" id="10251741at2759"/>
<dbReference type="PROSITE" id="PS50294">
    <property type="entry name" value="WD_REPEATS_REGION"/>
    <property type="match status" value="3"/>
</dbReference>
<dbReference type="InterPro" id="IPR011047">
    <property type="entry name" value="Quinoprotein_ADH-like_sf"/>
</dbReference>
<dbReference type="InterPro" id="IPR015943">
    <property type="entry name" value="WD40/YVTN_repeat-like_dom_sf"/>
</dbReference>
<evidence type="ECO:0000256" key="5">
    <source>
        <dbReference type="SAM" id="MobiDB-lite"/>
    </source>
</evidence>
<feature type="repeat" description="WD" evidence="3">
    <location>
        <begin position="378"/>
        <end position="419"/>
    </location>
</feature>
<dbReference type="SMART" id="SM00320">
    <property type="entry name" value="WD40"/>
    <property type="match status" value="9"/>
</dbReference>
<dbReference type="AlphaFoldDB" id="A0A3M7SIW2"/>
<feature type="repeat" description="WD" evidence="3">
    <location>
        <begin position="646"/>
        <end position="687"/>
    </location>
</feature>
<dbReference type="PROSITE" id="PS00678">
    <property type="entry name" value="WD_REPEATS_1"/>
    <property type="match status" value="1"/>
</dbReference>
<dbReference type="Gene3D" id="2.130.10.10">
    <property type="entry name" value="YVTN repeat-like/Quinoprotein amine dehydrogenase"/>
    <property type="match status" value="2"/>
</dbReference>
<protein>
    <submittedName>
        <fullName evidence="6">WD repeat-containing 65</fullName>
    </submittedName>
</protein>
<name>A0A3M7SIW2_BRAPC</name>
<reference evidence="6 7" key="1">
    <citation type="journal article" date="2018" name="Sci. Rep.">
        <title>Genomic signatures of local adaptation to the degree of environmental predictability in rotifers.</title>
        <authorList>
            <person name="Franch-Gras L."/>
            <person name="Hahn C."/>
            <person name="Garcia-Roger E.M."/>
            <person name="Carmona M.J."/>
            <person name="Serra M."/>
            <person name="Gomez A."/>
        </authorList>
    </citation>
    <scope>NUCLEOTIDE SEQUENCE [LARGE SCALE GENOMIC DNA]</scope>
    <source>
        <strain evidence="6">HYR1</strain>
    </source>
</reference>
<feature type="repeat" description="WD" evidence="3">
    <location>
        <begin position="501"/>
        <end position="542"/>
    </location>
</feature>
<dbReference type="PANTHER" id="PTHR32215">
    <property type="entry name" value="CILIA- AND FLAGELLA-ASSOCIATED PROTEIN 57"/>
    <property type="match status" value="1"/>
</dbReference>
<dbReference type="SUPFAM" id="SSF50998">
    <property type="entry name" value="Quinoprotein alcohol dehydrogenase-like"/>
    <property type="match status" value="1"/>
</dbReference>
<keyword evidence="1 3" id="KW-0853">WD repeat</keyword>
<dbReference type="InterPro" id="IPR036322">
    <property type="entry name" value="WD40_repeat_dom_sf"/>
</dbReference>
<dbReference type="STRING" id="10195.A0A3M7SIW2"/>
<proteinExistence type="predicted"/>
<comment type="caution">
    <text evidence="6">The sequence shown here is derived from an EMBL/GenBank/DDBJ whole genome shotgun (WGS) entry which is preliminary data.</text>
</comment>
<dbReference type="InterPro" id="IPR052993">
    <property type="entry name" value="CFA-57"/>
</dbReference>
<dbReference type="Proteomes" id="UP000276133">
    <property type="component" value="Unassembled WGS sequence"/>
</dbReference>
<dbReference type="FunFam" id="2.130.10.10:FF:000271">
    <property type="entry name" value="cilia- and flagella-associated protein 57"/>
    <property type="match status" value="1"/>
</dbReference>
<evidence type="ECO:0000256" key="2">
    <source>
        <dbReference type="ARBA" id="ARBA00022737"/>
    </source>
</evidence>
<dbReference type="PROSITE" id="PS50082">
    <property type="entry name" value="WD_REPEATS_2"/>
    <property type="match status" value="3"/>
</dbReference>
<feature type="region of interest" description="Disordered" evidence="5">
    <location>
        <begin position="1232"/>
        <end position="1252"/>
    </location>
</feature>
<keyword evidence="2" id="KW-0677">Repeat</keyword>
<keyword evidence="4" id="KW-0175">Coiled coil</keyword>
<feature type="non-terminal residue" evidence="6">
    <location>
        <position position="1"/>
    </location>
</feature>